<proteinExistence type="predicted"/>
<dbReference type="SUPFAM" id="SSF55781">
    <property type="entry name" value="GAF domain-like"/>
    <property type="match status" value="1"/>
</dbReference>
<sequence length="177" mass="19287">MFKDKQTVSDRMGHIMNVAMLKSLNLLDTDAEESFDEVVEVASALFEVPTALISLLDLDRQWFKAKVGLEAEETALNISFCRYAVQRSDVTVVLDATADDRFRDNPLVTAKSGIRFYAGAPLIVGPRELRIGTLCLIDTTPRESFPLADVNLLQGLATIVSELIEGRAAKAAIASAA</sequence>
<dbReference type="InterPro" id="IPR029016">
    <property type="entry name" value="GAF-like_dom_sf"/>
</dbReference>
<feature type="domain" description="GAF" evidence="1">
    <location>
        <begin position="30"/>
        <end position="174"/>
    </location>
</feature>
<dbReference type="RefSeq" id="WP_055085513.1">
    <property type="nucleotide sequence ID" value="NZ_CXSU01000012.1"/>
</dbReference>
<dbReference type="PANTHER" id="PTHR43102:SF2">
    <property type="entry name" value="GAF DOMAIN-CONTAINING PROTEIN"/>
    <property type="match status" value="1"/>
</dbReference>
<organism evidence="2 3">
    <name type="scientific">Jannaschia donghaensis</name>
    <dbReference type="NCBI Taxonomy" id="420998"/>
    <lineage>
        <taxon>Bacteria</taxon>
        <taxon>Pseudomonadati</taxon>
        <taxon>Pseudomonadota</taxon>
        <taxon>Alphaproteobacteria</taxon>
        <taxon>Rhodobacterales</taxon>
        <taxon>Roseobacteraceae</taxon>
        <taxon>Jannaschia</taxon>
    </lineage>
</organism>
<name>A0A0M6YKZ6_9RHOB</name>
<dbReference type="Pfam" id="PF01590">
    <property type="entry name" value="GAF"/>
    <property type="match status" value="1"/>
</dbReference>
<evidence type="ECO:0000313" key="3">
    <source>
        <dbReference type="Proteomes" id="UP000049222"/>
    </source>
</evidence>
<dbReference type="EMBL" id="CXSU01000012">
    <property type="protein sequence ID" value="CTQ50193.1"/>
    <property type="molecule type" value="Genomic_DNA"/>
</dbReference>
<keyword evidence="3" id="KW-1185">Reference proteome</keyword>
<protein>
    <submittedName>
        <fullName evidence="2">Putative periplasmic ligand-binding sensor domain protein</fullName>
    </submittedName>
</protein>
<evidence type="ECO:0000259" key="1">
    <source>
        <dbReference type="SMART" id="SM00065"/>
    </source>
</evidence>
<dbReference type="Gene3D" id="3.30.450.40">
    <property type="match status" value="1"/>
</dbReference>
<accession>A0A0M6YKZ6</accession>
<dbReference type="InterPro" id="IPR003018">
    <property type="entry name" value="GAF"/>
</dbReference>
<dbReference type="AlphaFoldDB" id="A0A0M6YKZ6"/>
<dbReference type="STRING" id="420998.JDO7802_02211"/>
<dbReference type="PANTHER" id="PTHR43102">
    <property type="entry name" value="SLR1143 PROTEIN"/>
    <property type="match status" value="1"/>
</dbReference>
<dbReference type="OrthoDB" id="9799225at2"/>
<evidence type="ECO:0000313" key="2">
    <source>
        <dbReference type="EMBL" id="CTQ50193.1"/>
    </source>
</evidence>
<dbReference type="SMART" id="SM00065">
    <property type="entry name" value="GAF"/>
    <property type="match status" value="1"/>
</dbReference>
<dbReference type="Proteomes" id="UP000049222">
    <property type="component" value="Unassembled WGS sequence"/>
</dbReference>
<gene>
    <name evidence="2" type="ORF">JDO7802_02211</name>
</gene>
<reference evidence="2 3" key="1">
    <citation type="submission" date="2015-07" db="EMBL/GenBank/DDBJ databases">
        <authorList>
            <person name="Noorani M."/>
        </authorList>
    </citation>
    <scope>NUCLEOTIDE SEQUENCE [LARGE SCALE GENOMIC DNA]</scope>
    <source>
        <strain evidence="2 3">CECT 7802</strain>
    </source>
</reference>